<dbReference type="GO" id="GO:0005506">
    <property type="term" value="F:iron ion binding"/>
    <property type="evidence" value="ECO:0007669"/>
    <property type="project" value="InterPro"/>
</dbReference>
<dbReference type="GO" id="GO:0016125">
    <property type="term" value="P:sterol metabolic process"/>
    <property type="evidence" value="ECO:0007669"/>
    <property type="project" value="TreeGrafter"/>
</dbReference>
<accession>A0A5P1FEF6</accession>
<gene>
    <name evidence="3" type="ORF">A4U43_C03F15110</name>
</gene>
<reference evidence="4" key="1">
    <citation type="journal article" date="2017" name="Nat. Commun.">
        <title>The asparagus genome sheds light on the origin and evolution of a young Y chromosome.</title>
        <authorList>
            <person name="Harkess A."/>
            <person name="Zhou J."/>
            <person name="Xu C."/>
            <person name="Bowers J.E."/>
            <person name="Van der Hulst R."/>
            <person name="Ayyampalayam S."/>
            <person name="Mercati F."/>
            <person name="Riccardi P."/>
            <person name="McKain M.R."/>
            <person name="Kakrana A."/>
            <person name="Tang H."/>
            <person name="Ray J."/>
            <person name="Groenendijk J."/>
            <person name="Arikit S."/>
            <person name="Mathioni S.M."/>
            <person name="Nakano M."/>
            <person name="Shan H."/>
            <person name="Telgmann-Rauber A."/>
            <person name="Kanno A."/>
            <person name="Yue Z."/>
            <person name="Chen H."/>
            <person name="Li W."/>
            <person name="Chen Y."/>
            <person name="Xu X."/>
            <person name="Zhang Y."/>
            <person name="Luo S."/>
            <person name="Chen H."/>
            <person name="Gao J."/>
            <person name="Mao Z."/>
            <person name="Pires J.C."/>
            <person name="Luo M."/>
            <person name="Kudrna D."/>
            <person name="Wing R.A."/>
            <person name="Meyers B.C."/>
            <person name="Yi K."/>
            <person name="Kong H."/>
            <person name="Lavrijsen P."/>
            <person name="Sunseri F."/>
            <person name="Falavigna A."/>
            <person name="Ye Y."/>
            <person name="Leebens-Mack J.H."/>
            <person name="Chen G."/>
        </authorList>
    </citation>
    <scope>NUCLEOTIDE SEQUENCE [LARGE SCALE GENOMIC DNA]</scope>
    <source>
        <strain evidence="4">cv. DH0086</strain>
    </source>
</reference>
<evidence type="ECO:0000313" key="3">
    <source>
        <dbReference type="EMBL" id="ONK75269.1"/>
    </source>
</evidence>
<dbReference type="Gene3D" id="1.10.630.10">
    <property type="entry name" value="Cytochrome P450"/>
    <property type="match status" value="1"/>
</dbReference>
<dbReference type="Proteomes" id="UP000243459">
    <property type="component" value="Chromosome 3"/>
</dbReference>
<dbReference type="PANTHER" id="PTHR24286">
    <property type="entry name" value="CYTOCHROME P450 26"/>
    <property type="match status" value="1"/>
</dbReference>
<keyword evidence="2" id="KW-0408">Iron</keyword>
<dbReference type="EMBL" id="CM007383">
    <property type="protein sequence ID" value="ONK75269.1"/>
    <property type="molecule type" value="Genomic_DNA"/>
</dbReference>
<evidence type="ECO:0000256" key="1">
    <source>
        <dbReference type="ARBA" id="ARBA00022723"/>
    </source>
</evidence>
<dbReference type="InterPro" id="IPR036396">
    <property type="entry name" value="Cyt_P450_sf"/>
</dbReference>
<dbReference type="GO" id="GO:0016705">
    <property type="term" value="F:oxidoreductase activity, acting on paired donors, with incorporation or reduction of molecular oxygen"/>
    <property type="evidence" value="ECO:0007669"/>
    <property type="project" value="InterPro"/>
</dbReference>
<dbReference type="SUPFAM" id="SSF48264">
    <property type="entry name" value="Cytochrome P450"/>
    <property type="match status" value="1"/>
</dbReference>
<protein>
    <submittedName>
        <fullName evidence="3">Uncharacterized protein</fullName>
    </submittedName>
</protein>
<dbReference type="GO" id="GO:0004497">
    <property type="term" value="F:monooxygenase activity"/>
    <property type="evidence" value="ECO:0007669"/>
    <property type="project" value="InterPro"/>
</dbReference>
<dbReference type="GO" id="GO:0010268">
    <property type="term" value="P:brassinosteroid homeostasis"/>
    <property type="evidence" value="ECO:0007669"/>
    <property type="project" value="TreeGrafter"/>
</dbReference>
<dbReference type="Gramene" id="ONK75269">
    <property type="protein sequence ID" value="ONK75269"/>
    <property type="gene ID" value="A4U43_C03F15110"/>
</dbReference>
<dbReference type="AlphaFoldDB" id="A0A5P1FEF6"/>
<organism evidence="3 4">
    <name type="scientific">Asparagus officinalis</name>
    <name type="common">Garden asparagus</name>
    <dbReference type="NCBI Taxonomy" id="4686"/>
    <lineage>
        <taxon>Eukaryota</taxon>
        <taxon>Viridiplantae</taxon>
        <taxon>Streptophyta</taxon>
        <taxon>Embryophyta</taxon>
        <taxon>Tracheophyta</taxon>
        <taxon>Spermatophyta</taxon>
        <taxon>Magnoliopsida</taxon>
        <taxon>Liliopsida</taxon>
        <taxon>Asparagales</taxon>
        <taxon>Asparagaceae</taxon>
        <taxon>Asparagoideae</taxon>
        <taxon>Asparagus</taxon>
    </lineage>
</organism>
<evidence type="ECO:0000313" key="4">
    <source>
        <dbReference type="Proteomes" id="UP000243459"/>
    </source>
</evidence>
<dbReference type="PANTHER" id="PTHR24286:SF12">
    <property type="entry name" value="CYTOCHROME P450 FAMILY PROTEIN, EXPRESSED"/>
    <property type="match status" value="1"/>
</dbReference>
<sequence length="170" mass="18729">MEPGPLLDEMNKCSLGLVAGLRSYPIDFPGSSFRNVLKEENASIVEANKEDFITMEDISKLKYTVKVAEETIRIANIALSAFRVSTRDVKYGERPKAWNLSGVWRGPRVCAGNMLVRAQLTIILHHPSLGCSWELLNPDARIDHLPHPRPVDGAIMKFASVAASTAKEAA</sequence>
<dbReference type="GO" id="GO:0020037">
    <property type="term" value="F:heme binding"/>
    <property type="evidence" value="ECO:0007669"/>
    <property type="project" value="InterPro"/>
</dbReference>
<proteinExistence type="predicted"/>
<name>A0A5P1FEF6_ASPOF</name>
<evidence type="ECO:0000256" key="2">
    <source>
        <dbReference type="ARBA" id="ARBA00023004"/>
    </source>
</evidence>
<keyword evidence="4" id="KW-1185">Reference proteome</keyword>
<keyword evidence="1" id="KW-0479">Metal-binding</keyword>
<dbReference type="GO" id="GO:0016132">
    <property type="term" value="P:brassinosteroid biosynthetic process"/>
    <property type="evidence" value="ECO:0007669"/>
    <property type="project" value="TreeGrafter"/>
</dbReference>